<dbReference type="InterPro" id="IPR035979">
    <property type="entry name" value="RBD_domain_sf"/>
</dbReference>
<reference evidence="4" key="1">
    <citation type="submission" date="2020-12" db="EMBL/GenBank/DDBJ databases">
        <title>Metabolic potential, ecology and presence of endohyphal bacteria is reflected in genomic diversity of Mucoromycotina.</title>
        <authorList>
            <person name="Muszewska A."/>
            <person name="Okrasinska A."/>
            <person name="Steczkiewicz K."/>
            <person name="Drgas O."/>
            <person name="Orlowska M."/>
            <person name="Perlinska-Lenart U."/>
            <person name="Aleksandrzak-Piekarczyk T."/>
            <person name="Szatraj K."/>
            <person name="Zielenkiewicz U."/>
            <person name="Pilsyk S."/>
            <person name="Malc E."/>
            <person name="Mieczkowski P."/>
            <person name="Kruszewska J.S."/>
            <person name="Biernat P."/>
            <person name="Pawlowska J."/>
        </authorList>
    </citation>
    <scope>NUCLEOTIDE SEQUENCE</scope>
    <source>
        <strain evidence="4">WA0000017839</strain>
    </source>
</reference>
<dbReference type="Proteomes" id="UP000603453">
    <property type="component" value="Unassembled WGS sequence"/>
</dbReference>
<dbReference type="SUPFAM" id="SSF54928">
    <property type="entry name" value="RNA-binding domain, RBD"/>
    <property type="match status" value="1"/>
</dbReference>
<evidence type="ECO:0000256" key="2">
    <source>
        <dbReference type="PROSITE-ProRule" id="PRU00176"/>
    </source>
</evidence>
<dbReference type="SMART" id="SM00360">
    <property type="entry name" value="RRM"/>
    <property type="match status" value="1"/>
</dbReference>
<protein>
    <recommendedName>
        <fullName evidence="3">RRM domain-containing protein</fullName>
    </recommendedName>
</protein>
<evidence type="ECO:0000313" key="5">
    <source>
        <dbReference type="Proteomes" id="UP000603453"/>
    </source>
</evidence>
<dbReference type="OrthoDB" id="439808at2759"/>
<sequence>MSRLSVRGLSVYTTDDILYNTFSEHGEVEYTDLKKDRETGRTSGYGFVTMKTAEEAKAAMNALNGHELDGNVIQVNPASSDKHRGGVGHGFA</sequence>
<gene>
    <name evidence="4" type="ORF">INT47_003241</name>
</gene>
<accession>A0A8H7RIG0</accession>
<feature type="domain" description="RRM" evidence="3">
    <location>
        <begin position="2"/>
        <end position="80"/>
    </location>
</feature>
<dbReference type="Pfam" id="PF00076">
    <property type="entry name" value="RRM_1"/>
    <property type="match status" value="1"/>
</dbReference>
<keyword evidence="1 2" id="KW-0694">RNA-binding</keyword>
<dbReference type="AlphaFoldDB" id="A0A8H7RIG0"/>
<dbReference type="InterPro" id="IPR000504">
    <property type="entry name" value="RRM_dom"/>
</dbReference>
<keyword evidence="5" id="KW-1185">Reference proteome</keyword>
<organism evidence="4 5">
    <name type="scientific">Mucor saturninus</name>
    <dbReference type="NCBI Taxonomy" id="64648"/>
    <lineage>
        <taxon>Eukaryota</taxon>
        <taxon>Fungi</taxon>
        <taxon>Fungi incertae sedis</taxon>
        <taxon>Mucoromycota</taxon>
        <taxon>Mucoromycotina</taxon>
        <taxon>Mucoromycetes</taxon>
        <taxon>Mucorales</taxon>
        <taxon>Mucorineae</taxon>
        <taxon>Mucoraceae</taxon>
        <taxon>Mucor</taxon>
    </lineage>
</organism>
<dbReference type="GO" id="GO:0003723">
    <property type="term" value="F:RNA binding"/>
    <property type="evidence" value="ECO:0007669"/>
    <property type="project" value="UniProtKB-UniRule"/>
</dbReference>
<name>A0A8H7RIG0_9FUNG</name>
<evidence type="ECO:0000256" key="1">
    <source>
        <dbReference type="ARBA" id="ARBA00022884"/>
    </source>
</evidence>
<dbReference type="Gene3D" id="3.30.70.330">
    <property type="match status" value="1"/>
</dbReference>
<dbReference type="InterPro" id="IPR052462">
    <property type="entry name" value="SLIRP/GR-RBP-like"/>
</dbReference>
<proteinExistence type="predicted"/>
<dbReference type="PANTHER" id="PTHR48027">
    <property type="entry name" value="HETEROGENEOUS NUCLEAR RIBONUCLEOPROTEIN 87F-RELATED"/>
    <property type="match status" value="1"/>
</dbReference>
<evidence type="ECO:0000313" key="4">
    <source>
        <dbReference type="EMBL" id="KAG2210256.1"/>
    </source>
</evidence>
<dbReference type="InterPro" id="IPR012677">
    <property type="entry name" value="Nucleotide-bd_a/b_plait_sf"/>
</dbReference>
<dbReference type="EMBL" id="JAEPRD010000012">
    <property type="protein sequence ID" value="KAG2210256.1"/>
    <property type="molecule type" value="Genomic_DNA"/>
</dbReference>
<dbReference type="PROSITE" id="PS50102">
    <property type="entry name" value="RRM"/>
    <property type="match status" value="1"/>
</dbReference>
<evidence type="ECO:0000259" key="3">
    <source>
        <dbReference type="PROSITE" id="PS50102"/>
    </source>
</evidence>
<comment type="caution">
    <text evidence="4">The sequence shown here is derived from an EMBL/GenBank/DDBJ whole genome shotgun (WGS) entry which is preliminary data.</text>
</comment>